<evidence type="ECO:0000256" key="2">
    <source>
        <dbReference type="SAM" id="SignalP"/>
    </source>
</evidence>
<name>A0ABX2DIL9_9BACL</name>
<feature type="chain" id="PRO_5046207386" evidence="2">
    <location>
        <begin position="30"/>
        <end position="875"/>
    </location>
</feature>
<feature type="region of interest" description="Disordered" evidence="1">
    <location>
        <begin position="418"/>
        <end position="451"/>
    </location>
</feature>
<sequence length="875" mass="94265">MRKYRVTYAALMVSTLVAGQLAGSIAAPAADAAGATKTPAVSAPAAAFKFKPVPMGAGVTAVLENVNIWSQTSGNVLSYTLKYTNSGNASASLMHYFSRVVTPGGSVLPGNPVGADALKKKVGAKETLSVTYYVNVGQASSLQGIKISMLVWDAKTKGYLRQTGSFAVPANYSTAAVAGTSLNTAMNDIPVTASADSLQLYKYSGKVYAKVGLSLTNKGNKVLSDPGYSAYLVSSSGTSFELALSGTQTDYKIQPQEKRSIYYLAEIPAYLKTDNMKLQFTQKDETSKLELPRSSYKLPAATTPNLVVGSGVVKKIIVNSNTVDTLLRNANVYSKDADAVWTFQMQLKNTGNKAVTMPSYELAVKSVKGKTFPVNSKSLSGLTLKPLETKIIPLTVRVPLEVDQSGLQLMMIESVGADTISGPDTSGTSEGGGTTGTPESPGTPAPAPASPVTTTTKMIFPVAYFVIPYALRTEVMTGQEYLSTNSYGSFSYSVQSLQRYPWKDDDILAARLRITNTQDVSLTLPELKGTIKLNNESLPVTTELFMDNKESLVLAPGKSMEVYVLGKIAYTSDFRDMRIALNGTQNTETVPFLDVSVNNSINSIPTIAPGESYKVSGKGKTASVQENRTTIYQGESHNLVYTELYLSSEEKRQSKMARLQAYYKTKDGQYFEAGTSQSENSASPGAKQLVVLWAKVPKATDLAEISLYLGAGIKEGKLIEAKEEATGFVNVAALQLNPQANVPKNTLESTVVYPYTISVLTSEGKRMKSSDTLDITMNYSLRKDNLYDAGVLEHKLILQITDPFGIATEKVLTLGTDLIEGTNNQYSFSLSRPVYKTMDGGAYKLTFYDEFQGERLMLGSQAFGVTNVVPKKTEE</sequence>
<organism evidence="3 4">
    <name type="scientific">Paenibacillus tritici</name>
    <dbReference type="NCBI Taxonomy" id="1873425"/>
    <lineage>
        <taxon>Bacteria</taxon>
        <taxon>Bacillati</taxon>
        <taxon>Bacillota</taxon>
        <taxon>Bacilli</taxon>
        <taxon>Bacillales</taxon>
        <taxon>Paenibacillaceae</taxon>
        <taxon>Paenibacillus</taxon>
    </lineage>
</organism>
<dbReference type="Proteomes" id="UP000711047">
    <property type="component" value="Unassembled WGS sequence"/>
</dbReference>
<evidence type="ECO:0000256" key="1">
    <source>
        <dbReference type="SAM" id="MobiDB-lite"/>
    </source>
</evidence>
<gene>
    <name evidence="3" type="ORF">HQN87_02360</name>
</gene>
<comment type="caution">
    <text evidence="3">The sequence shown here is derived from an EMBL/GenBank/DDBJ whole genome shotgun (WGS) entry which is preliminary data.</text>
</comment>
<evidence type="ECO:0000313" key="4">
    <source>
        <dbReference type="Proteomes" id="UP000711047"/>
    </source>
</evidence>
<dbReference type="EMBL" id="JABMKX010000001">
    <property type="protein sequence ID" value="NQX44162.1"/>
    <property type="molecule type" value="Genomic_DNA"/>
</dbReference>
<proteinExistence type="predicted"/>
<keyword evidence="2" id="KW-0732">Signal</keyword>
<keyword evidence="4" id="KW-1185">Reference proteome</keyword>
<feature type="signal peptide" evidence="2">
    <location>
        <begin position="1"/>
        <end position="29"/>
    </location>
</feature>
<evidence type="ECO:0000313" key="3">
    <source>
        <dbReference type="EMBL" id="NQX44162.1"/>
    </source>
</evidence>
<reference evidence="3 4" key="1">
    <citation type="submission" date="2020-05" db="EMBL/GenBank/DDBJ databases">
        <title>Paenibacillus glebae, sp. nov., Paenibacillus humi sp. nov., Paenibacillus pedi sp. nov., Paenibacillus terrestris sp. nov. and Paenibacillus terricola sp. nov., isolated from a forest top soil sample.</title>
        <authorList>
            <person name="Qi S."/>
            <person name="Carlier A."/>
            <person name="Cnockaert M."/>
            <person name="Vandamme P."/>
        </authorList>
    </citation>
    <scope>NUCLEOTIDE SEQUENCE [LARGE SCALE GENOMIC DNA]</scope>
    <source>
        <strain evidence="3 4">LMG 29502</strain>
    </source>
</reference>
<protein>
    <submittedName>
        <fullName evidence="3">Uncharacterized protein</fullName>
    </submittedName>
</protein>
<accession>A0ABX2DIL9</accession>
<dbReference type="RefSeq" id="WP_173127107.1">
    <property type="nucleotide sequence ID" value="NZ_JABMKX010000001.1"/>
</dbReference>